<dbReference type="GO" id="GO:0046872">
    <property type="term" value="F:metal ion binding"/>
    <property type="evidence" value="ECO:0007669"/>
    <property type="project" value="UniProtKB-KW"/>
</dbReference>
<comment type="subcellular location">
    <subcellularLocation>
        <location evidence="1">Membrane</location>
        <topology evidence="1">Multi-pass membrane protein</topology>
    </subcellularLocation>
</comment>
<dbReference type="AlphaFoldDB" id="A0A914X1X8"/>
<evidence type="ECO:0000256" key="1">
    <source>
        <dbReference type="ARBA" id="ARBA00004141"/>
    </source>
</evidence>
<evidence type="ECO:0000256" key="8">
    <source>
        <dbReference type="ARBA" id="ARBA00022801"/>
    </source>
</evidence>
<keyword evidence="16" id="KW-1185">Reference proteome</keyword>
<evidence type="ECO:0000256" key="14">
    <source>
        <dbReference type="SAM" id="Phobius"/>
    </source>
</evidence>
<dbReference type="PANTHER" id="PTHR16320">
    <property type="entry name" value="SPHINGOMYELINASE FAMILY MEMBER"/>
    <property type="match status" value="1"/>
</dbReference>
<dbReference type="SUPFAM" id="SSF56219">
    <property type="entry name" value="DNase I-like"/>
    <property type="match status" value="1"/>
</dbReference>
<evidence type="ECO:0000256" key="6">
    <source>
        <dbReference type="ARBA" id="ARBA00022692"/>
    </source>
</evidence>
<dbReference type="GO" id="GO:0016020">
    <property type="term" value="C:membrane"/>
    <property type="evidence" value="ECO:0007669"/>
    <property type="project" value="UniProtKB-SubCell"/>
</dbReference>
<dbReference type="EC" id="3.1.4.12" evidence="5"/>
<keyword evidence="10" id="KW-0746">Sphingolipid metabolism</keyword>
<keyword evidence="7" id="KW-0479">Metal-binding</keyword>
<proteinExistence type="inferred from homology"/>
<dbReference type="Gene3D" id="3.60.10.10">
    <property type="entry name" value="Endonuclease/exonuclease/phosphatase"/>
    <property type="match status" value="1"/>
</dbReference>
<evidence type="ECO:0000256" key="5">
    <source>
        <dbReference type="ARBA" id="ARBA00012369"/>
    </source>
</evidence>
<evidence type="ECO:0000256" key="12">
    <source>
        <dbReference type="ARBA" id="ARBA00023098"/>
    </source>
</evidence>
<comment type="similarity">
    <text evidence="4">Belongs to the neutral sphingomyelinase family.</text>
</comment>
<dbReference type="InterPro" id="IPR036691">
    <property type="entry name" value="Endo/exonu/phosph_ase_sf"/>
</dbReference>
<evidence type="ECO:0000256" key="13">
    <source>
        <dbReference type="ARBA" id="ARBA00023136"/>
    </source>
</evidence>
<dbReference type="Pfam" id="PF03372">
    <property type="entry name" value="Exo_endo_phos"/>
    <property type="match status" value="1"/>
</dbReference>
<evidence type="ECO:0000259" key="15">
    <source>
        <dbReference type="Pfam" id="PF03372"/>
    </source>
</evidence>
<comment type="pathway">
    <text evidence="2">Lipid metabolism; sphingolipid metabolism.</text>
</comment>
<evidence type="ECO:0000256" key="7">
    <source>
        <dbReference type="ARBA" id="ARBA00022723"/>
    </source>
</evidence>
<keyword evidence="6 14" id="KW-0812">Transmembrane</keyword>
<dbReference type="PANTHER" id="PTHR16320:SF24">
    <property type="entry name" value="PHOSPHODIESTERASE, PUTATIVE-RELATED"/>
    <property type="match status" value="1"/>
</dbReference>
<keyword evidence="9" id="KW-0460">Magnesium</keyword>
<evidence type="ECO:0000256" key="10">
    <source>
        <dbReference type="ARBA" id="ARBA00022919"/>
    </source>
</evidence>
<evidence type="ECO:0000256" key="9">
    <source>
        <dbReference type="ARBA" id="ARBA00022842"/>
    </source>
</evidence>
<dbReference type="InterPro" id="IPR005135">
    <property type="entry name" value="Endo/exonuclease/phosphatase"/>
</dbReference>
<dbReference type="InterPro" id="IPR038772">
    <property type="entry name" value="Sph/SMPD2-like"/>
</dbReference>
<organism evidence="16 17">
    <name type="scientific">Plectus sambesii</name>
    <dbReference type="NCBI Taxonomy" id="2011161"/>
    <lineage>
        <taxon>Eukaryota</taxon>
        <taxon>Metazoa</taxon>
        <taxon>Ecdysozoa</taxon>
        <taxon>Nematoda</taxon>
        <taxon>Chromadorea</taxon>
        <taxon>Plectida</taxon>
        <taxon>Plectina</taxon>
        <taxon>Plectoidea</taxon>
        <taxon>Plectidae</taxon>
        <taxon>Plectus</taxon>
    </lineage>
</organism>
<comment type="pathway">
    <text evidence="3">Sphingolipid metabolism.</text>
</comment>
<feature type="domain" description="Endonuclease/exonuclease/phosphatase" evidence="15">
    <location>
        <begin position="8"/>
        <end position="274"/>
    </location>
</feature>
<name>A0A914X1X8_9BILA</name>
<keyword evidence="8" id="KW-0378">Hydrolase</keyword>
<keyword evidence="13 14" id="KW-0472">Membrane</keyword>
<keyword evidence="11 14" id="KW-1133">Transmembrane helix</keyword>
<sequence length="401" mass="45322">MDVVLRVLTLNCWALPQPWPIGSKHRSYRLAKLAEALAAGTYDIVALQELWDESDFVKIKDAVRSTLPFSHYYHSGLTGSGVCILSRFPIVSTLMHRYSLNGYAHHIHRGDWFGGKVVGMAEVEIGDLNINVYSTHLHAEYDKENDLYLPHRLCQAFELSQFVKHTAKGAHLSLVTGDFNMEPSDLGYRVILCNAKVKDAWTMRSLSADEDTGATCERPDNIYTPKSLLKLCPDGKRLDYIMYRKGHADIELVKCENRLNRISENEDDVNYSDHIAVYAEFQIKTMGRRSSMNSSATKEECEPAAPLLGKSIQILENGERRAKWDRRFYVAVIVVLATIFIASVNVEIHFPAWAIPALITRVVLTLIIGFCVWYGFFGLTMEEKALKAAKLSMIQLLNDTT</sequence>
<evidence type="ECO:0000256" key="3">
    <source>
        <dbReference type="ARBA" id="ARBA00004991"/>
    </source>
</evidence>
<accession>A0A914X1X8</accession>
<protein>
    <recommendedName>
        <fullName evidence="5">sphingomyelin phosphodiesterase</fullName>
        <ecNumber evidence="5">3.1.4.12</ecNumber>
    </recommendedName>
</protein>
<evidence type="ECO:0000256" key="2">
    <source>
        <dbReference type="ARBA" id="ARBA00004760"/>
    </source>
</evidence>
<evidence type="ECO:0000256" key="4">
    <source>
        <dbReference type="ARBA" id="ARBA00006335"/>
    </source>
</evidence>
<evidence type="ECO:0000313" key="17">
    <source>
        <dbReference type="WBParaSite" id="PSAMB.scaffold6001size10401.g27702.t1"/>
    </source>
</evidence>
<feature type="transmembrane region" description="Helical" evidence="14">
    <location>
        <begin position="328"/>
        <end position="346"/>
    </location>
</feature>
<feature type="transmembrane region" description="Helical" evidence="14">
    <location>
        <begin position="352"/>
        <end position="377"/>
    </location>
</feature>
<dbReference type="GO" id="GO:0004767">
    <property type="term" value="F:sphingomyelin phosphodiesterase activity"/>
    <property type="evidence" value="ECO:0007669"/>
    <property type="project" value="UniProtKB-EC"/>
</dbReference>
<keyword evidence="12" id="KW-0443">Lipid metabolism</keyword>
<reference evidence="17" key="1">
    <citation type="submission" date="2022-11" db="UniProtKB">
        <authorList>
            <consortium name="WormBaseParasite"/>
        </authorList>
    </citation>
    <scope>IDENTIFICATION</scope>
</reference>
<evidence type="ECO:0000313" key="16">
    <source>
        <dbReference type="Proteomes" id="UP000887566"/>
    </source>
</evidence>
<dbReference type="Proteomes" id="UP000887566">
    <property type="component" value="Unplaced"/>
</dbReference>
<evidence type="ECO:0000256" key="11">
    <source>
        <dbReference type="ARBA" id="ARBA00022989"/>
    </source>
</evidence>
<dbReference type="GO" id="GO:0006665">
    <property type="term" value="P:sphingolipid metabolic process"/>
    <property type="evidence" value="ECO:0007669"/>
    <property type="project" value="UniProtKB-KW"/>
</dbReference>
<dbReference type="WBParaSite" id="PSAMB.scaffold6001size10401.g27702.t1">
    <property type="protein sequence ID" value="PSAMB.scaffold6001size10401.g27702.t1"/>
    <property type="gene ID" value="PSAMB.scaffold6001size10401.g27702"/>
</dbReference>